<reference evidence="3" key="5">
    <citation type="journal article" date="2021" name="G3 (Bethesda)">
        <title>Aegilops tauschii genome assembly Aet v5.0 features greater sequence contiguity and improved annotation.</title>
        <authorList>
            <person name="Wang L."/>
            <person name="Zhu T."/>
            <person name="Rodriguez J.C."/>
            <person name="Deal K.R."/>
            <person name="Dubcovsky J."/>
            <person name="McGuire P.E."/>
            <person name="Lux T."/>
            <person name="Spannagl M."/>
            <person name="Mayer K.F.X."/>
            <person name="Baldrich P."/>
            <person name="Meyers B.C."/>
            <person name="Huo N."/>
            <person name="Gu Y.Q."/>
            <person name="Zhou H."/>
            <person name="Devos K.M."/>
            <person name="Bennetzen J.L."/>
            <person name="Unver T."/>
            <person name="Budak H."/>
            <person name="Gulick P.J."/>
            <person name="Galiba G."/>
            <person name="Kalapos B."/>
            <person name="Nelson D.R."/>
            <person name="Li P."/>
            <person name="You F.M."/>
            <person name="Luo M.C."/>
            <person name="Dvorak J."/>
        </authorList>
    </citation>
    <scope>NUCLEOTIDE SEQUENCE [LARGE SCALE GENOMIC DNA]</scope>
    <source>
        <strain evidence="3">cv. AL8/78</strain>
    </source>
</reference>
<organism evidence="3 4">
    <name type="scientific">Aegilops tauschii subsp. strangulata</name>
    <name type="common">Goatgrass</name>
    <dbReference type="NCBI Taxonomy" id="200361"/>
    <lineage>
        <taxon>Eukaryota</taxon>
        <taxon>Viridiplantae</taxon>
        <taxon>Streptophyta</taxon>
        <taxon>Embryophyta</taxon>
        <taxon>Tracheophyta</taxon>
        <taxon>Spermatophyta</taxon>
        <taxon>Magnoliopsida</taxon>
        <taxon>Liliopsida</taxon>
        <taxon>Poales</taxon>
        <taxon>Poaceae</taxon>
        <taxon>BOP clade</taxon>
        <taxon>Pooideae</taxon>
        <taxon>Triticodae</taxon>
        <taxon>Triticeae</taxon>
        <taxon>Triticinae</taxon>
        <taxon>Aegilops</taxon>
    </lineage>
</organism>
<reference evidence="3" key="3">
    <citation type="journal article" date="2017" name="Nature">
        <title>Genome sequence of the progenitor of the wheat D genome Aegilops tauschii.</title>
        <authorList>
            <person name="Luo M.C."/>
            <person name="Gu Y.Q."/>
            <person name="Puiu D."/>
            <person name="Wang H."/>
            <person name="Twardziok S.O."/>
            <person name="Deal K.R."/>
            <person name="Huo N."/>
            <person name="Zhu T."/>
            <person name="Wang L."/>
            <person name="Wang Y."/>
            <person name="McGuire P.E."/>
            <person name="Liu S."/>
            <person name="Long H."/>
            <person name="Ramasamy R.K."/>
            <person name="Rodriguez J.C."/>
            <person name="Van S.L."/>
            <person name="Yuan L."/>
            <person name="Wang Z."/>
            <person name="Xia Z."/>
            <person name="Xiao L."/>
            <person name="Anderson O.D."/>
            <person name="Ouyang S."/>
            <person name="Liang Y."/>
            <person name="Zimin A.V."/>
            <person name="Pertea G."/>
            <person name="Qi P."/>
            <person name="Bennetzen J.L."/>
            <person name="Dai X."/>
            <person name="Dawson M.W."/>
            <person name="Muller H.G."/>
            <person name="Kugler K."/>
            <person name="Rivarola-Duarte L."/>
            <person name="Spannagl M."/>
            <person name="Mayer K.F.X."/>
            <person name="Lu F.H."/>
            <person name="Bevan M.W."/>
            <person name="Leroy P."/>
            <person name="Li P."/>
            <person name="You F.M."/>
            <person name="Sun Q."/>
            <person name="Liu Z."/>
            <person name="Lyons E."/>
            <person name="Wicker T."/>
            <person name="Salzberg S.L."/>
            <person name="Devos K.M."/>
            <person name="Dvorak J."/>
        </authorList>
    </citation>
    <scope>NUCLEOTIDE SEQUENCE [LARGE SCALE GENOMIC DNA]</scope>
    <source>
        <strain evidence="3">cv. AL8/78</strain>
    </source>
</reference>
<evidence type="ECO:0000259" key="2">
    <source>
        <dbReference type="Pfam" id="PF05970"/>
    </source>
</evidence>
<dbReference type="Gramene" id="AET5Gv20175800.5">
    <property type="protein sequence ID" value="AET5Gv20175800.5"/>
    <property type="gene ID" value="AET5Gv20175800"/>
</dbReference>
<dbReference type="Gramene" id="AET5Gv20175800.12">
    <property type="protein sequence ID" value="AET5Gv20175800.12"/>
    <property type="gene ID" value="AET5Gv20175800"/>
</dbReference>
<dbReference type="Proteomes" id="UP000015105">
    <property type="component" value="Chromosome 5D"/>
</dbReference>
<keyword evidence="1" id="KW-0234">DNA repair</keyword>
<dbReference type="Gramene" id="AET5Gv20175800.13">
    <property type="protein sequence ID" value="AET5Gv20175800.13"/>
    <property type="gene ID" value="AET5Gv20175800"/>
</dbReference>
<dbReference type="EnsemblPlants" id="AET5Gv20175800.17">
    <property type="protein sequence ID" value="AET5Gv20175800.17"/>
    <property type="gene ID" value="AET5Gv20175800"/>
</dbReference>
<reference evidence="4" key="1">
    <citation type="journal article" date="2014" name="Science">
        <title>Ancient hybridizations among the ancestral genomes of bread wheat.</title>
        <authorList>
            <consortium name="International Wheat Genome Sequencing Consortium,"/>
            <person name="Marcussen T."/>
            <person name="Sandve S.R."/>
            <person name="Heier L."/>
            <person name="Spannagl M."/>
            <person name="Pfeifer M."/>
            <person name="Jakobsen K.S."/>
            <person name="Wulff B.B."/>
            <person name="Steuernagel B."/>
            <person name="Mayer K.F."/>
            <person name="Olsen O.A."/>
        </authorList>
    </citation>
    <scope>NUCLEOTIDE SEQUENCE [LARGE SCALE GENOMIC DNA]</scope>
    <source>
        <strain evidence="4">cv. AL8/78</strain>
    </source>
</reference>
<dbReference type="Gramene" id="AET5Gv20175800.8">
    <property type="protein sequence ID" value="AET5Gv20175800.8"/>
    <property type="gene ID" value="AET5Gv20175800"/>
</dbReference>
<comment type="cofactor">
    <cofactor evidence="1">
        <name>Mg(2+)</name>
        <dbReference type="ChEBI" id="CHEBI:18420"/>
    </cofactor>
</comment>
<dbReference type="EC" id="5.6.2.3" evidence="1"/>
<sequence>MGLIETDKSLDDCLTESATFQMPYALRRLFATILVFCEATNIRALWEKHLESMSEDYRRTQSNQAVLEQMVLRDIRDLVHSMGKDIKSYGLPELVETGDGSGDLLREVREELSVGVDQEHLDLYTSLNIEQRAGFEEILDHVVNNRKHVLFVDGPGGTGKTYLYKALLAKVRSLGKIAIATATSGIATSIMPGGRTTHSRFKIPIKLMDNSTCSFTKQSGTAELLRRASLIIWDEVAMTKRQAVEALDRSLQDIMGCVMPFGGKVVVFGGDFRQVLPVVPRGIRAQITDGTLQRSYL</sequence>
<dbReference type="EnsemblPlants" id="AET5Gv20175800.4">
    <property type="protein sequence ID" value="AET5Gv20175800.4"/>
    <property type="gene ID" value="AET5Gv20175800"/>
</dbReference>
<dbReference type="Gramene" id="AET5Gv20175800.14">
    <property type="protein sequence ID" value="AET5Gv20175800.14"/>
    <property type="gene ID" value="AET5Gv20175800"/>
</dbReference>
<dbReference type="GO" id="GO:0016787">
    <property type="term" value="F:hydrolase activity"/>
    <property type="evidence" value="ECO:0007669"/>
    <property type="project" value="UniProtKB-KW"/>
</dbReference>
<accession>A0A453JS56</accession>
<evidence type="ECO:0000313" key="3">
    <source>
        <dbReference type="EnsemblPlants" id="AET5Gv20175800.6"/>
    </source>
</evidence>
<keyword evidence="1" id="KW-0233">DNA recombination</keyword>
<name>A0A453JS56_AEGTS</name>
<dbReference type="GO" id="GO:0000723">
    <property type="term" value="P:telomere maintenance"/>
    <property type="evidence" value="ECO:0007669"/>
    <property type="project" value="InterPro"/>
</dbReference>
<dbReference type="PANTHER" id="PTHR10492:SF91">
    <property type="entry name" value="ATP-DEPENDENT DNA HELICASE"/>
    <property type="match status" value="1"/>
</dbReference>
<dbReference type="Gramene" id="AET5Gv20175800.17">
    <property type="protein sequence ID" value="AET5Gv20175800.17"/>
    <property type="gene ID" value="AET5Gv20175800"/>
</dbReference>
<comment type="similarity">
    <text evidence="1">Belongs to the helicase family.</text>
</comment>
<dbReference type="GO" id="GO:0043139">
    <property type="term" value="F:5'-3' DNA helicase activity"/>
    <property type="evidence" value="ECO:0007669"/>
    <property type="project" value="UniProtKB-EC"/>
</dbReference>
<keyword evidence="4" id="KW-1185">Reference proteome</keyword>
<dbReference type="EnsemblPlants" id="AET5Gv20175800.8">
    <property type="protein sequence ID" value="AET5Gv20175800.8"/>
    <property type="gene ID" value="AET5Gv20175800"/>
</dbReference>
<dbReference type="EnsemblPlants" id="AET5Gv20175800.3">
    <property type="protein sequence ID" value="AET5Gv20175800.3"/>
    <property type="gene ID" value="AET5Gv20175800"/>
</dbReference>
<proteinExistence type="inferred from homology"/>
<keyword evidence="1" id="KW-0067">ATP-binding</keyword>
<keyword evidence="1" id="KW-0547">Nucleotide-binding</keyword>
<dbReference type="Gramene" id="AET5Gv20175800.7">
    <property type="protein sequence ID" value="AET5Gv20175800.7"/>
    <property type="gene ID" value="AET5Gv20175800"/>
</dbReference>
<dbReference type="Gramene" id="AET5Gv20175800.4">
    <property type="protein sequence ID" value="AET5Gv20175800.4"/>
    <property type="gene ID" value="AET5Gv20175800"/>
</dbReference>
<dbReference type="Gene3D" id="3.40.50.300">
    <property type="entry name" value="P-loop containing nucleotide triphosphate hydrolases"/>
    <property type="match status" value="1"/>
</dbReference>
<dbReference type="Gramene" id="AET5Gv20175800.3">
    <property type="protein sequence ID" value="AET5Gv20175800.3"/>
    <property type="gene ID" value="AET5Gv20175800"/>
</dbReference>
<keyword evidence="1" id="KW-0378">Hydrolase</keyword>
<dbReference type="GO" id="GO:0006310">
    <property type="term" value="P:DNA recombination"/>
    <property type="evidence" value="ECO:0007669"/>
    <property type="project" value="UniProtKB-KW"/>
</dbReference>
<dbReference type="EnsemblPlants" id="AET5Gv20175800.12">
    <property type="protein sequence ID" value="AET5Gv20175800.12"/>
    <property type="gene ID" value="AET5Gv20175800"/>
</dbReference>
<dbReference type="Pfam" id="PF05970">
    <property type="entry name" value="PIF1"/>
    <property type="match status" value="1"/>
</dbReference>
<protein>
    <recommendedName>
        <fullName evidence="1">ATP-dependent DNA helicase</fullName>
        <ecNumber evidence="1">5.6.2.3</ecNumber>
    </recommendedName>
</protein>
<dbReference type="PANTHER" id="PTHR10492">
    <property type="match status" value="1"/>
</dbReference>
<dbReference type="EnsemblPlants" id="AET5Gv20175800.5">
    <property type="protein sequence ID" value="AET5Gv20175800.5"/>
    <property type="gene ID" value="AET5Gv20175800"/>
</dbReference>
<dbReference type="EnsemblPlants" id="AET5Gv20175800.13">
    <property type="protein sequence ID" value="AET5Gv20175800.13"/>
    <property type="gene ID" value="AET5Gv20175800"/>
</dbReference>
<evidence type="ECO:0000256" key="1">
    <source>
        <dbReference type="RuleBase" id="RU363044"/>
    </source>
</evidence>
<dbReference type="InterPro" id="IPR027417">
    <property type="entry name" value="P-loop_NTPase"/>
</dbReference>
<reference evidence="3" key="4">
    <citation type="submission" date="2019-03" db="UniProtKB">
        <authorList>
            <consortium name="EnsemblPlants"/>
        </authorList>
    </citation>
    <scope>IDENTIFICATION</scope>
</reference>
<reference evidence="4" key="2">
    <citation type="journal article" date="2017" name="Nat. Plants">
        <title>The Aegilops tauschii genome reveals multiple impacts of transposons.</title>
        <authorList>
            <person name="Zhao G."/>
            <person name="Zou C."/>
            <person name="Li K."/>
            <person name="Wang K."/>
            <person name="Li T."/>
            <person name="Gao L."/>
            <person name="Zhang X."/>
            <person name="Wang H."/>
            <person name="Yang Z."/>
            <person name="Liu X."/>
            <person name="Jiang W."/>
            <person name="Mao L."/>
            <person name="Kong X."/>
            <person name="Jiao Y."/>
            <person name="Jia J."/>
        </authorList>
    </citation>
    <scope>NUCLEOTIDE SEQUENCE [LARGE SCALE GENOMIC DNA]</scope>
    <source>
        <strain evidence="4">cv. AL8/78</strain>
    </source>
</reference>
<dbReference type="Gramene" id="AET5Gv20175800.15">
    <property type="protein sequence ID" value="AET5Gv20175800.15"/>
    <property type="gene ID" value="AET5Gv20175800"/>
</dbReference>
<dbReference type="GO" id="GO:0005524">
    <property type="term" value="F:ATP binding"/>
    <property type="evidence" value="ECO:0007669"/>
    <property type="project" value="UniProtKB-KW"/>
</dbReference>
<dbReference type="InterPro" id="IPR010285">
    <property type="entry name" value="DNA_helicase_pif1-like_DEAD"/>
</dbReference>
<evidence type="ECO:0000313" key="4">
    <source>
        <dbReference type="Proteomes" id="UP000015105"/>
    </source>
</evidence>
<comment type="catalytic activity">
    <reaction evidence="1">
        <text>ATP + H2O = ADP + phosphate + H(+)</text>
        <dbReference type="Rhea" id="RHEA:13065"/>
        <dbReference type="ChEBI" id="CHEBI:15377"/>
        <dbReference type="ChEBI" id="CHEBI:15378"/>
        <dbReference type="ChEBI" id="CHEBI:30616"/>
        <dbReference type="ChEBI" id="CHEBI:43474"/>
        <dbReference type="ChEBI" id="CHEBI:456216"/>
        <dbReference type="EC" id="5.6.2.3"/>
    </reaction>
</comment>
<feature type="domain" description="DNA helicase Pif1-like DEAD-box helicase" evidence="2">
    <location>
        <begin position="127"/>
        <end position="297"/>
    </location>
</feature>
<dbReference type="EnsemblPlants" id="AET5Gv20175800.20">
    <property type="protein sequence ID" value="AET5Gv20175800.20"/>
    <property type="gene ID" value="AET5Gv20175800"/>
</dbReference>
<dbReference type="SUPFAM" id="SSF52540">
    <property type="entry name" value="P-loop containing nucleoside triphosphate hydrolases"/>
    <property type="match status" value="1"/>
</dbReference>
<dbReference type="AlphaFoldDB" id="A0A453JS56"/>
<keyword evidence="1" id="KW-0347">Helicase</keyword>
<dbReference type="GO" id="GO:0006281">
    <property type="term" value="P:DNA repair"/>
    <property type="evidence" value="ECO:0007669"/>
    <property type="project" value="UniProtKB-KW"/>
</dbReference>
<dbReference type="EnsemblPlants" id="AET5Gv20175800.16">
    <property type="protein sequence ID" value="AET5Gv20175800.16"/>
    <property type="gene ID" value="AET5Gv20175800"/>
</dbReference>
<dbReference type="Gramene" id="AET5Gv20175800.16">
    <property type="protein sequence ID" value="AET5Gv20175800.16"/>
    <property type="gene ID" value="AET5Gv20175800"/>
</dbReference>
<dbReference type="EnsemblPlants" id="AET5Gv20175800.6">
    <property type="protein sequence ID" value="AET5Gv20175800.6"/>
    <property type="gene ID" value="AET5Gv20175800"/>
</dbReference>
<dbReference type="EnsemblPlants" id="AET5Gv20175800.15">
    <property type="protein sequence ID" value="AET5Gv20175800.15"/>
    <property type="gene ID" value="AET5Gv20175800"/>
</dbReference>
<dbReference type="Gramene" id="AET5Gv20175800.6">
    <property type="protein sequence ID" value="AET5Gv20175800.6"/>
    <property type="gene ID" value="AET5Gv20175800"/>
</dbReference>
<dbReference type="EnsemblPlants" id="AET5Gv20175800.7">
    <property type="protein sequence ID" value="AET5Gv20175800.7"/>
    <property type="gene ID" value="AET5Gv20175800"/>
</dbReference>
<dbReference type="Gramene" id="AET5Gv20175800.20">
    <property type="protein sequence ID" value="AET5Gv20175800.20"/>
    <property type="gene ID" value="AET5Gv20175800"/>
</dbReference>
<dbReference type="EnsemblPlants" id="AET5Gv20175800.14">
    <property type="protein sequence ID" value="AET5Gv20175800.14"/>
    <property type="gene ID" value="AET5Gv20175800"/>
</dbReference>
<keyword evidence="1" id="KW-0227">DNA damage</keyword>